<dbReference type="Gene3D" id="3.40.50.720">
    <property type="entry name" value="NAD(P)-binding Rossmann-like Domain"/>
    <property type="match status" value="1"/>
</dbReference>
<dbReference type="InterPro" id="IPR020828">
    <property type="entry name" value="GlycerAld_3-P_DH_NAD(P)-bd"/>
</dbReference>
<evidence type="ECO:0000259" key="1">
    <source>
        <dbReference type="SMART" id="SM00846"/>
    </source>
</evidence>
<feature type="domain" description="Glyceraldehyde 3-phosphate dehydrogenase NAD(P) binding" evidence="1">
    <location>
        <begin position="2"/>
        <end position="97"/>
    </location>
</feature>
<proteinExistence type="predicted"/>
<evidence type="ECO:0000313" key="3">
    <source>
        <dbReference type="Proteomes" id="UP000034932"/>
    </source>
</evidence>
<dbReference type="STRING" id="1618573.UT19_C0013G0011"/>
<gene>
    <name evidence="2" type="ORF">UT19_C0013G0011</name>
</gene>
<dbReference type="Pfam" id="PF00044">
    <property type="entry name" value="Gp_dh_N"/>
    <property type="match status" value="1"/>
</dbReference>
<protein>
    <submittedName>
        <fullName evidence="2">Glyceraldehyde-3-phosphate dehydrogenase, type I</fullName>
    </submittedName>
</protein>
<sequence>MVKVGINGFGRIGRIAFRIALLKHANDLEIAAINTSGSMPPSGWAHLVTYDTMYRKFELEVTSNKLKESKEATDEDPLIGYLIVPSVILKKFPGESMGLML</sequence>
<accession>A0A0G0LQK6</accession>
<dbReference type="SMART" id="SM00846">
    <property type="entry name" value="Gp_dh_N"/>
    <property type="match status" value="1"/>
</dbReference>
<name>A0A0G0LQK6_9BACT</name>
<reference evidence="2 3" key="1">
    <citation type="journal article" date="2015" name="Nature">
        <title>rRNA introns, odd ribosomes, and small enigmatic genomes across a large radiation of phyla.</title>
        <authorList>
            <person name="Brown C.T."/>
            <person name="Hug L.A."/>
            <person name="Thomas B.C."/>
            <person name="Sharon I."/>
            <person name="Castelle C.J."/>
            <person name="Singh A."/>
            <person name="Wilkins M.J."/>
            <person name="Williams K.H."/>
            <person name="Banfield J.F."/>
        </authorList>
    </citation>
    <scope>NUCLEOTIDE SEQUENCE [LARGE SCALE GENOMIC DNA]</scope>
</reference>
<dbReference type="Proteomes" id="UP000034932">
    <property type="component" value="Unassembled WGS sequence"/>
</dbReference>
<dbReference type="GO" id="GO:0051287">
    <property type="term" value="F:NAD binding"/>
    <property type="evidence" value="ECO:0007669"/>
    <property type="project" value="InterPro"/>
</dbReference>
<dbReference type="AlphaFoldDB" id="A0A0G0LQK6"/>
<evidence type="ECO:0000313" key="2">
    <source>
        <dbReference type="EMBL" id="KKQ93347.1"/>
    </source>
</evidence>
<dbReference type="PATRIC" id="fig|1618573.3.peg.810"/>
<dbReference type="SUPFAM" id="SSF51735">
    <property type="entry name" value="NAD(P)-binding Rossmann-fold domains"/>
    <property type="match status" value="1"/>
</dbReference>
<comment type="caution">
    <text evidence="2">The sequence shown here is derived from an EMBL/GenBank/DDBJ whole genome shotgun (WGS) entry which is preliminary data.</text>
</comment>
<organism evidence="2 3">
    <name type="scientific">Candidatus Woesebacteria bacterium GW2011_GWB1_39_10b</name>
    <dbReference type="NCBI Taxonomy" id="1618573"/>
    <lineage>
        <taxon>Bacteria</taxon>
        <taxon>Candidatus Woeseibacteriota</taxon>
    </lineage>
</organism>
<dbReference type="InterPro" id="IPR036291">
    <property type="entry name" value="NAD(P)-bd_dom_sf"/>
</dbReference>
<dbReference type="EMBL" id="LBVW01000013">
    <property type="protein sequence ID" value="KKQ93347.1"/>
    <property type="molecule type" value="Genomic_DNA"/>
</dbReference>